<gene>
    <name evidence="1" type="ORF">MPP7335_01073</name>
</gene>
<organism evidence="1 2">
    <name type="scientific">Mycolicibacterium parafortuitum</name>
    <name type="common">Mycobacterium parafortuitum</name>
    <dbReference type="NCBI Taxonomy" id="39692"/>
    <lineage>
        <taxon>Bacteria</taxon>
        <taxon>Bacillati</taxon>
        <taxon>Actinomycetota</taxon>
        <taxon>Actinomycetes</taxon>
        <taxon>Mycobacteriales</taxon>
        <taxon>Mycobacteriaceae</taxon>
        <taxon>Mycolicibacterium</taxon>
    </lineage>
</organism>
<protein>
    <recommendedName>
        <fullName evidence="3">Sensor histidine kinase</fullName>
    </recommendedName>
</protein>
<dbReference type="Proteomes" id="UP000252008">
    <property type="component" value="Unassembled WGS sequence"/>
</dbReference>
<dbReference type="InterPro" id="IPR036520">
    <property type="entry name" value="UPF0759_sf"/>
</dbReference>
<dbReference type="InterPro" id="IPR002763">
    <property type="entry name" value="DUF72"/>
</dbReference>
<accession>A0A375YDY0</accession>
<reference evidence="1 2" key="1">
    <citation type="submission" date="2018-05" db="EMBL/GenBank/DDBJ databases">
        <authorList>
            <consortium name="IHU Genomes"/>
        </authorList>
    </citation>
    <scope>NUCLEOTIDE SEQUENCE [LARGE SCALE GENOMIC DNA]</scope>
    <source>
        <strain evidence="1 2">P7335</strain>
    </source>
</reference>
<sequence length="242" mass="27798">MSVRIGTSGWAYNHWRNVLYEPGLPTTRWLQRYASEFDTVELNGSFYRWPSDAQFEKWRDQLPPGFVMAVKAARGLTHARRLRSPEVWAERLDRGWRALGERRGPLLVQLHPALARDDERLYHFLDVMADDIPVAVEFRHPSWDDPAVYEVLESHDAAYVVMSGANLPCILKATASFVYVRLHGPDPQEMYGGSYSADDLRWWADRISEWVAQGRDVAVYFNNDLGGHAVRNARDLKVALGR</sequence>
<evidence type="ECO:0000313" key="1">
    <source>
        <dbReference type="EMBL" id="SRX79336.1"/>
    </source>
</evidence>
<dbReference type="Gene3D" id="3.20.20.410">
    <property type="entry name" value="Protein of unknown function UPF0759"/>
    <property type="match status" value="1"/>
</dbReference>
<dbReference type="PANTHER" id="PTHR30348">
    <property type="entry name" value="UNCHARACTERIZED PROTEIN YECE"/>
    <property type="match status" value="1"/>
</dbReference>
<evidence type="ECO:0008006" key="3">
    <source>
        <dbReference type="Google" id="ProtNLM"/>
    </source>
</evidence>
<dbReference type="PANTHER" id="PTHR30348:SF4">
    <property type="entry name" value="DUF72 DOMAIN-CONTAINING PROTEIN"/>
    <property type="match status" value="1"/>
</dbReference>
<dbReference type="RefSeq" id="WP_083144374.1">
    <property type="nucleotide sequence ID" value="NZ_MVID01000014.1"/>
</dbReference>
<name>A0A375YDY0_MYCPF</name>
<dbReference type="EMBL" id="UEGS01000001">
    <property type="protein sequence ID" value="SRX79336.1"/>
    <property type="molecule type" value="Genomic_DNA"/>
</dbReference>
<keyword evidence="2" id="KW-1185">Reference proteome</keyword>
<proteinExistence type="predicted"/>
<dbReference type="STRING" id="39692.BST38_16300"/>
<dbReference type="SUPFAM" id="SSF117396">
    <property type="entry name" value="TM1631-like"/>
    <property type="match status" value="1"/>
</dbReference>
<dbReference type="AlphaFoldDB" id="A0A375YDY0"/>
<dbReference type="Pfam" id="PF01904">
    <property type="entry name" value="DUF72"/>
    <property type="match status" value="1"/>
</dbReference>
<evidence type="ECO:0000313" key="2">
    <source>
        <dbReference type="Proteomes" id="UP000252008"/>
    </source>
</evidence>